<gene>
    <name evidence="7" type="ORF">NX02_24140</name>
</gene>
<keyword evidence="2" id="KW-1003">Cell membrane</keyword>
<evidence type="ECO:0000256" key="6">
    <source>
        <dbReference type="SAM" id="Phobius"/>
    </source>
</evidence>
<name>W0AH41_9SPHN</name>
<dbReference type="STRING" id="1123269.NX02_24140"/>
<feature type="transmembrane region" description="Helical" evidence="6">
    <location>
        <begin position="46"/>
        <end position="68"/>
    </location>
</feature>
<dbReference type="AlphaFoldDB" id="W0AH41"/>
<dbReference type="PANTHER" id="PTHR30213:SF0">
    <property type="entry name" value="UPF0761 MEMBRANE PROTEIN YIHY"/>
    <property type="match status" value="1"/>
</dbReference>
<feature type="transmembrane region" description="Helical" evidence="6">
    <location>
        <begin position="260"/>
        <end position="282"/>
    </location>
</feature>
<evidence type="ECO:0000313" key="7">
    <source>
        <dbReference type="EMBL" id="AHE56436.1"/>
    </source>
</evidence>
<dbReference type="PIRSF" id="PIRSF035875">
    <property type="entry name" value="RNase_BN"/>
    <property type="match status" value="1"/>
</dbReference>
<reference evidence="7 8" key="1">
    <citation type="submission" date="2013-07" db="EMBL/GenBank/DDBJ databases">
        <title>Completed genome of Sphingomonas sanxanigenens NX02.</title>
        <authorList>
            <person name="Ma T."/>
            <person name="Huang H."/>
            <person name="Wu M."/>
            <person name="Li X."/>
            <person name="Li G."/>
        </authorList>
    </citation>
    <scope>NUCLEOTIDE SEQUENCE [LARGE SCALE GENOMIC DNA]</scope>
    <source>
        <strain evidence="7 8">NX02</strain>
    </source>
</reference>
<dbReference type="PATRIC" id="fig|1123269.5.peg.4728"/>
<protein>
    <submittedName>
        <fullName evidence="7">Uncharacterized protein</fullName>
    </submittedName>
</protein>
<dbReference type="KEGG" id="ssan:NX02_24140"/>
<evidence type="ECO:0000256" key="4">
    <source>
        <dbReference type="ARBA" id="ARBA00022989"/>
    </source>
</evidence>
<dbReference type="eggNOG" id="COG1295">
    <property type="taxonomic scope" value="Bacteria"/>
</dbReference>
<keyword evidence="5 6" id="KW-0472">Membrane</keyword>
<organism evidence="7 8">
    <name type="scientific">Sphingomonas sanxanigenens DSM 19645 = NX02</name>
    <dbReference type="NCBI Taxonomy" id="1123269"/>
    <lineage>
        <taxon>Bacteria</taxon>
        <taxon>Pseudomonadati</taxon>
        <taxon>Pseudomonadota</taxon>
        <taxon>Alphaproteobacteria</taxon>
        <taxon>Sphingomonadales</taxon>
        <taxon>Sphingomonadaceae</taxon>
        <taxon>Sphingomonas</taxon>
    </lineage>
</organism>
<dbReference type="GO" id="GO:0005886">
    <property type="term" value="C:plasma membrane"/>
    <property type="evidence" value="ECO:0007669"/>
    <property type="project" value="UniProtKB-SubCell"/>
</dbReference>
<keyword evidence="4 6" id="KW-1133">Transmembrane helix</keyword>
<keyword evidence="3 6" id="KW-0812">Transmembrane</keyword>
<dbReference type="HOGENOM" id="CLU_045539_0_0_5"/>
<comment type="subcellular location">
    <subcellularLocation>
        <location evidence="1">Cell membrane</location>
        <topology evidence="1">Multi-pass membrane protein</topology>
    </subcellularLocation>
</comment>
<feature type="transmembrane region" description="Helical" evidence="6">
    <location>
        <begin position="194"/>
        <end position="214"/>
    </location>
</feature>
<evidence type="ECO:0000313" key="8">
    <source>
        <dbReference type="Proteomes" id="UP000018851"/>
    </source>
</evidence>
<proteinExistence type="predicted"/>
<evidence type="ECO:0000256" key="1">
    <source>
        <dbReference type="ARBA" id="ARBA00004651"/>
    </source>
</evidence>
<feature type="transmembrane region" description="Helical" evidence="6">
    <location>
        <begin position="149"/>
        <end position="174"/>
    </location>
</feature>
<feature type="transmembrane region" description="Helical" evidence="6">
    <location>
        <begin position="110"/>
        <end position="137"/>
    </location>
</feature>
<dbReference type="PANTHER" id="PTHR30213">
    <property type="entry name" value="INNER MEMBRANE PROTEIN YHJD"/>
    <property type="match status" value="1"/>
</dbReference>
<dbReference type="Proteomes" id="UP000018851">
    <property type="component" value="Chromosome"/>
</dbReference>
<evidence type="ECO:0000256" key="2">
    <source>
        <dbReference type="ARBA" id="ARBA00022475"/>
    </source>
</evidence>
<evidence type="ECO:0000256" key="5">
    <source>
        <dbReference type="ARBA" id="ARBA00023136"/>
    </source>
</evidence>
<dbReference type="Pfam" id="PF03631">
    <property type="entry name" value="Virul_fac_BrkB"/>
    <property type="match status" value="1"/>
</dbReference>
<dbReference type="EMBL" id="CP006644">
    <property type="protein sequence ID" value="AHE56436.1"/>
    <property type="molecule type" value="Genomic_DNA"/>
</dbReference>
<dbReference type="InterPro" id="IPR017039">
    <property type="entry name" value="Virul_fac_BrkB"/>
</dbReference>
<sequence>MGTIDDGRGRQADTPLKMSRHAWRDILWRVWAESGNDNIGLISAGVAFYAFLAFVPLLASVVLTYGLLADPKTVADHLKVLFDLLPTDAASLIGDQLVAITATAAQKTGLGLVIALALAVYGAMNGAKSIITALNIAYDESETRNFFKVTFIALAITVSLLFVAVFTILAIGALALLESLIPWAPKFVITLIRIAFWLAAAIAASTVIATIYRYAPNRRKAQWRWLTAGSAFATIGWLAMTLGFGFYVANFANYNATYGALSAVVVMLMWLFLSAYILILGAELNSEIEHQTALDTTVGRPRPMGERRAFVADTLGDVP</sequence>
<evidence type="ECO:0000256" key="3">
    <source>
        <dbReference type="ARBA" id="ARBA00022692"/>
    </source>
</evidence>
<keyword evidence="8" id="KW-1185">Reference proteome</keyword>
<feature type="transmembrane region" description="Helical" evidence="6">
    <location>
        <begin position="226"/>
        <end position="248"/>
    </location>
</feature>
<dbReference type="NCBIfam" id="TIGR00765">
    <property type="entry name" value="yihY_not_rbn"/>
    <property type="match status" value="1"/>
</dbReference>
<accession>W0AH41</accession>